<accession>A0A9J7N6J5</accession>
<reference evidence="2" key="1">
    <citation type="journal article" date="2020" name="Nat. Ecol. Evol.">
        <title>Deeply conserved synteny resolves early events in vertebrate evolution.</title>
        <authorList>
            <person name="Simakov O."/>
            <person name="Marletaz F."/>
            <person name="Yue J.X."/>
            <person name="O'Connell B."/>
            <person name="Jenkins J."/>
            <person name="Brandt A."/>
            <person name="Calef R."/>
            <person name="Tung C.H."/>
            <person name="Huang T.K."/>
            <person name="Schmutz J."/>
            <person name="Satoh N."/>
            <person name="Yu J.K."/>
            <person name="Putnam N.H."/>
            <person name="Green R.E."/>
            <person name="Rokhsar D.S."/>
        </authorList>
    </citation>
    <scope>NUCLEOTIDE SEQUENCE [LARGE SCALE GENOMIC DNA]</scope>
    <source>
        <strain evidence="2">S238N-H82</strain>
    </source>
</reference>
<evidence type="ECO:0000313" key="4">
    <source>
        <dbReference type="RefSeq" id="XP_035691761.1"/>
    </source>
</evidence>
<evidence type="ECO:0000256" key="1">
    <source>
        <dbReference type="SAM" id="MobiDB-lite"/>
    </source>
</evidence>
<feature type="compositionally biased region" description="Low complexity" evidence="1">
    <location>
        <begin position="1"/>
        <end position="12"/>
    </location>
</feature>
<sequence length="349" mass="37696">MAERNGSAGDEGSAAEEWADAARSAQQVSFNLGATGRTMANDTAPSRLSLRDRRRRRGASNEPSVSPVSPVPPRRSGGSRGAGTFSRNVLLLREEAQDEMARPPRSTVKQAIIDDGRACTITFNIDMMGPDIVRAVRNAMQSRQVVGPLTLHIASGSGWQFVQTHDLSTLNGQALRQLARGSQQVLYISHRASVATESADTSGRSSETVPETTYPEEPAASRVTTRASVFDVEPGVEQAAGVTTPRSSSPIHIESDSENGMDESGDGDDVDSLDVEETMDVEEVDLPTPTSGNSVASTDGESCRHLLSKLQVHEEACGWHVMLYRYVHQQAVEFEPTVILLGFISKRIY</sequence>
<evidence type="ECO:0000313" key="5">
    <source>
        <dbReference type="RefSeq" id="XP_035691763.1"/>
    </source>
</evidence>
<name>A0A9J7N6J5_BRAFL</name>
<evidence type="ECO:0000313" key="2">
    <source>
        <dbReference type="Proteomes" id="UP000001554"/>
    </source>
</evidence>
<feature type="compositionally biased region" description="Polar residues" evidence="1">
    <location>
        <begin position="26"/>
        <end position="44"/>
    </location>
</feature>
<keyword evidence="2" id="KW-1185">Reference proteome</keyword>
<organism evidence="2 3">
    <name type="scientific">Branchiostoma floridae</name>
    <name type="common">Florida lancelet</name>
    <name type="synonym">Amphioxus</name>
    <dbReference type="NCBI Taxonomy" id="7739"/>
    <lineage>
        <taxon>Eukaryota</taxon>
        <taxon>Metazoa</taxon>
        <taxon>Chordata</taxon>
        <taxon>Cephalochordata</taxon>
        <taxon>Leptocardii</taxon>
        <taxon>Amphioxiformes</taxon>
        <taxon>Branchiostomatidae</taxon>
        <taxon>Branchiostoma</taxon>
    </lineage>
</organism>
<feature type="compositionally biased region" description="Polar residues" evidence="1">
    <location>
        <begin position="195"/>
        <end position="206"/>
    </location>
</feature>
<dbReference type="GeneID" id="118426458"/>
<dbReference type="Proteomes" id="UP000001554">
    <property type="component" value="Chromosome 11"/>
</dbReference>
<dbReference type="RefSeq" id="XP_035691761.1">
    <property type="nucleotide sequence ID" value="XM_035835868.1"/>
</dbReference>
<feature type="region of interest" description="Disordered" evidence="1">
    <location>
        <begin position="193"/>
        <end position="221"/>
    </location>
</feature>
<feature type="region of interest" description="Disordered" evidence="1">
    <location>
        <begin position="1"/>
        <end position="87"/>
    </location>
</feature>
<feature type="compositionally biased region" description="Acidic residues" evidence="1">
    <location>
        <begin position="256"/>
        <end position="270"/>
    </location>
</feature>
<evidence type="ECO:0000313" key="3">
    <source>
        <dbReference type="RefSeq" id="XP_035691760.1"/>
    </source>
</evidence>
<protein>
    <submittedName>
        <fullName evidence="3 4">Uncharacterized protein LOC118426458</fullName>
    </submittedName>
</protein>
<reference evidence="3 4" key="2">
    <citation type="submission" date="2025-04" db="UniProtKB">
        <authorList>
            <consortium name="RefSeq"/>
        </authorList>
    </citation>
    <scope>IDENTIFICATION</scope>
    <source>
        <strain evidence="3 4">S238N-H82</strain>
        <tissue evidence="3 4">Testes</tissue>
    </source>
</reference>
<dbReference type="AlphaFoldDB" id="A0A9J7N6J5"/>
<dbReference type="RefSeq" id="XP_035691763.1">
    <property type="nucleotide sequence ID" value="XM_035835870.1"/>
</dbReference>
<dbReference type="KEGG" id="bfo:118426458"/>
<dbReference type="RefSeq" id="XP_035691760.1">
    <property type="nucleotide sequence ID" value="XM_035835867.1"/>
</dbReference>
<gene>
    <name evidence="3 4 5" type="primary">LOC118426458</name>
</gene>
<feature type="region of interest" description="Disordered" evidence="1">
    <location>
        <begin position="237"/>
        <end position="270"/>
    </location>
</feature>
<feature type="compositionally biased region" description="Low complexity" evidence="1">
    <location>
        <begin position="207"/>
        <end position="218"/>
    </location>
</feature>
<proteinExistence type="predicted"/>